<dbReference type="SUPFAM" id="SSF81296">
    <property type="entry name" value="E set domains"/>
    <property type="match status" value="2"/>
</dbReference>
<feature type="compositionally biased region" description="Basic and acidic residues" evidence="3">
    <location>
        <begin position="1187"/>
        <end position="1201"/>
    </location>
</feature>
<protein>
    <submittedName>
        <fullName evidence="4">Gelation factor</fullName>
    </submittedName>
</protein>
<accession>A0A0M0JUB8</accession>
<proteinExistence type="predicted"/>
<organism evidence="4 5">
    <name type="scientific">Chrysochromulina tobinii</name>
    <dbReference type="NCBI Taxonomy" id="1460289"/>
    <lineage>
        <taxon>Eukaryota</taxon>
        <taxon>Haptista</taxon>
        <taxon>Haptophyta</taxon>
        <taxon>Prymnesiophyceae</taxon>
        <taxon>Prymnesiales</taxon>
        <taxon>Chrysochromulinaceae</taxon>
        <taxon>Chrysochromulina</taxon>
    </lineage>
</organism>
<dbReference type="Gene3D" id="2.60.40.10">
    <property type="entry name" value="Immunoglobulins"/>
    <property type="match status" value="3"/>
</dbReference>
<feature type="compositionally biased region" description="Low complexity" evidence="3">
    <location>
        <begin position="470"/>
        <end position="480"/>
    </location>
</feature>
<feature type="compositionally biased region" description="Low complexity" evidence="3">
    <location>
        <begin position="415"/>
        <end position="432"/>
    </location>
</feature>
<evidence type="ECO:0000256" key="3">
    <source>
        <dbReference type="SAM" id="MobiDB-lite"/>
    </source>
</evidence>
<dbReference type="SMART" id="SM00557">
    <property type="entry name" value="IG_FLMN"/>
    <property type="match status" value="1"/>
</dbReference>
<gene>
    <name evidence="4" type="ORF">Ctob_006118</name>
</gene>
<evidence type="ECO:0000256" key="2">
    <source>
        <dbReference type="PROSITE-ProRule" id="PRU00087"/>
    </source>
</evidence>
<feature type="repeat" description="Filamin" evidence="2">
    <location>
        <begin position="684"/>
        <end position="781"/>
    </location>
</feature>
<dbReference type="GO" id="GO:0051015">
    <property type="term" value="F:actin filament binding"/>
    <property type="evidence" value="ECO:0007669"/>
    <property type="project" value="InterPro"/>
</dbReference>
<feature type="region of interest" description="Disordered" evidence="3">
    <location>
        <begin position="1187"/>
        <end position="1237"/>
    </location>
</feature>
<dbReference type="OrthoDB" id="264520at2759"/>
<dbReference type="InterPro" id="IPR013783">
    <property type="entry name" value="Ig-like_fold"/>
</dbReference>
<feature type="region of interest" description="Disordered" evidence="3">
    <location>
        <begin position="375"/>
        <end position="505"/>
    </location>
</feature>
<dbReference type="Pfam" id="PF00630">
    <property type="entry name" value="Filamin"/>
    <property type="match status" value="2"/>
</dbReference>
<comment type="caution">
    <text evidence="4">The sequence shown here is derived from an EMBL/GenBank/DDBJ whole genome shotgun (WGS) entry which is preliminary data.</text>
</comment>
<dbReference type="AlphaFoldDB" id="A0A0M0JUB8"/>
<keyword evidence="5" id="KW-1185">Reference proteome</keyword>
<dbReference type="InterPro" id="IPR044801">
    <property type="entry name" value="Filamin"/>
</dbReference>
<feature type="region of interest" description="Disordered" evidence="3">
    <location>
        <begin position="1"/>
        <end position="32"/>
    </location>
</feature>
<dbReference type="GO" id="GO:0030036">
    <property type="term" value="P:actin cytoskeleton organization"/>
    <property type="evidence" value="ECO:0007669"/>
    <property type="project" value="InterPro"/>
</dbReference>
<dbReference type="EMBL" id="JWZX01002279">
    <property type="protein sequence ID" value="KOO30149.1"/>
    <property type="molecule type" value="Genomic_DNA"/>
</dbReference>
<evidence type="ECO:0000313" key="5">
    <source>
        <dbReference type="Proteomes" id="UP000037460"/>
    </source>
</evidence>
<dbReference type="InterPro" id="IPR001298">
    <property type="entry name" value="Filamin/ABP280_rpt"/>
</dbReference>
<keyword evidence="1" id="KW-0677">Repeat</keyword>
<dbReference type="Proteomes" id="UP000037460">
    <property type="component" value="Unassembled WGS sequence"/>
</dbReference>
<evidence type="ECO:0000313" key="4">
    <source>
        <dbReference type="EMBL" id="KOO30149.1"/>
    </source>
</evidence>
<dbReference type="InterPro" id="IPR014756">
    <property type="entry name" value="Ig_E-set"/>
</dbReference>
<feature type="compositionally biased region" description="Acidic residues" evidence="3">
    <location>
        <begin position="20"/>
        <end position="32"/>
    </location>
</feature>
<dbReference type="InterPro" id="IPR017868">
    <property type="entry name" value="Filamin/ABP280_repeat-like"/>
</dbReference>
<feature type="compositionally biased region" description="Basic and acidic residues" evidence="3">
    <location>
        <begin position="8"/>
        <end position="18"/>
    </location>
</feature>
<dbReference type="PROSITE" id="PS50194">
    <property type="entry name" value="FILAMIN_REPEAT"/>
    <property type="match status" value="2"/>
</dbReference>
<reference evidence="5" key="1">
    <citation type="journal article" date="2015" name="PLoS Genet.">
        <title>Genome Sequence and Transcriptome Analyses of Chrysochromulina tobin: Metabolic Tools for Enhanced Algal Fitness in the Prominent Order Prymnesiales (Haptophyceae).</title>
        <authorList>
            <person name="Hovde B.T."/>
            <person name="Deodato C.R."/>
            <person name="Hunsperger H.M."/>
            <person name="Ryken S.A."/>
            <person name="Yost W."/>
            <person name="Jha R.K."/>
            <person name="Patterson J."/>
            <person name="Monnat R.J. Jr."/>
            <person name="Barlow S.B."/>
            <person name="Starkenburg S.R."/>
            <person name="Cattolico R.A."/>
        </authorList>
    </citation>
    <scope>NUCLEOTIDE SEQUENCE</scope>
    <source>
        <strain evidence="5">CCMP291</strain>
    </source>
</reference>
<feature type="region of interest" description="Disordered" evidence="3">
    <location>
        <begin position="237"/>
        <end position="259"/>
    </location>
</feature>
<sequence>MPLRRPRRDSGHPLKQLEEPVPEPEPEPVEEEVDLENLLPTSPMHCVVKGMDVPVYVGNAEAQFQIEAFDEEKRPQRLGGDIFFVSVRGPCTVRARVHDQDNGVYHVSWTPNISGTYQLSLSLFGVPLTGSPYTVSVHDPAPFPAHCEASGESLYRITARRPSIFEIRFRDRAQRVCQAVDLDVFVVPIPDEATCVGHTAWDVATQAPVTVVKEAMRIKGQVSEATDRTEATDVYGKPNKATKARRKQGDGGAGQPVTPPVKVVTAVEQPAVERPPSPPGDHDEMHLDLDLVGKDQVARRSRAFAIQVLSRPLYVFRDARLQDGPIAILQPEQLATVLEEHLLPDGEVRARLPPLATECVAPPMVTDCLLSEVLPDAPESPRSHASKGSMRGNSLHTREPLRTPGAGLPHRGGIVHDVNSSVHDVNSSGSSDEAAMGGGGSATPPMPSGAEPAPLSPSGAELAPQSFRMPSPSRRASSEPSRPPSPQEAATEPTGRAATRQLPRSITGWTVLRRHGKPLVTSAVRLEPWVRQQASLLWKMQQLNDRLQRHLHTEAALLDPTGVGFAFGGVSPGFMHAKGQLHEVHRVSYAVDRVGKYLLHVRLRKLARPVKGSPFALVVAPGAAHESTTYTRPETSSLIGEVGVGFTEATARDDTLIASPLGLDPKAEKDKALKAGKVGAARAAGGEGNHASGRPNKINSRLTYGVSMLLKTNDRVGNICDQGGGVVTTTTSFGEAMKCTCEDNGDGTYLLAWQSKRVGVAEVKILINRNNIRGSPFQITLVSTTVDLPKTNVTFEQLASLSKVDHSHDAHAVAGQPAPVTLKLIDGFGNPSTPGDKWKVGVAITNSKKKVYDLEMHDHFSGEWGAVPGTYVITYVAKTAGNADLHLWREPLDGNPQGREALPQSPFSLYVTSAAPNSLMSYVDPQWTIAVVGQGARTKASKGGATDKQERDREAASAAASKTITAGDTVSVRAFGVDEFGNAAYVDTVQIKALLIAPNRERHNKEVSLVKDSKAQKDSKGARALEGQSSVYEIRHETVHSGTYLIHVSLHGVDIKNSPISFVTEPAAPHPPLTEVAVPETADAHPAGDDVPPATVMLRTRDKFGNECKAGGLRIQGKLVLVKNGDEGANTILMPSNHSINIEDRGDGKYLMHVTVNFSSTVKLVVNMDKDLPGTSGELPPIQLVFVDERSRDRRQPRERPGAGVSAGAPRSATPELEPAHHKSRPSTPDPGVELSA</sequence>
<dbReference type="PANTHER" id="PTHR38537:SF13">
    <property type="entry name" value="JITTERBUG, ISOFORM N"/>
    <property type="match status" value="1"/>
</dbReference>
<feature type="repeat" description="Filamin" evidence="2">
    <location>
        <begin position="38"/>
        <end position="137"/>
    </location>
</feature>
<evidence type="ECO:0000256" key="1">
    <source>
        <dbReference type="ARBA" id="ARBA00022737"/>
    </source>
</evidence>
<dbReference type="PANTHER" id="PTHR38537">
    <property type="entry name" value="JITTERBUG, ISOFORM N"/>
    <property type="match status" value="1"/>
</dbReference>
<name>A0A0M0JUB8_9EUKA</name>